<protein>
    <submittedName>
        <fullName evidence="1">Uncharacterized protein</fullName>
    </submittedName>
</protein>
<gene>
    <name evidence="1" type="ORF">METZ01_LOCUS191662</name>
</gene>
<accession>A0A382DK75</accession>
<evidence type="ECO:0000313" key="1">
    <source>
        <dbReference type="EMBL" id="SVB38808.1"/>
    </source>
</evidence>
<feature type="non-terminal residue" evidence="1">
    <location>
        <position position="1"/>
    </location>
</feature>
<feature type="non-terminal residue" evidence="1">
    <location>
        <position position="92"/>
    </location>
</feature>
<reference evidence="1" key="1">
    <citation type="submission" date="2018-05" db="EMBL/GenBank/DDBJ databases">
        <authorList>
            <person name="Lanie J.A."/>
            <person name="Ng W.-L."/>
            <person name="Kazmierczak K.M."/>
            <person name="Andrzejewski T.M."/>
            <person name="Davidsen T.M."/>
            <person name="Wayne K.J."/>
            <person name="Tettelin H."/>
            <person name="Glass J.I."/>
            <person name="Rusch D."/>
            <person name="Podicherti R."/>
            <person name="Tsui H.-C.T."/>
            <person name="Winkler M.E."/>
        </authorList>
    </citation>
    <scope>NUCLEOTIDE SEQUENCE</scope>
</reference>
<sequence length="92" mass="9462">VSGDHVGHYGDRAPQILIGYKPVAEIGGLGPFPVGLREPLVCPFGAVATGKESSTQGGVAGVDKYAKGIWVAVQDLTTASHVDLQQQVPAIP</sequence>
<proteinExistence type="predicted"/>
<dbReference type="EMBL" id="UINC01039801">
    <property type="protein sequence ID" value="SVB38808.1"/>
    <property type="molecule type" value="Genomic_DNA"/>
</dbReference>
<organism evidence="1">
    <name type="scientific">marine metagenome</name>
    <dbReference type="NCBI Taxonomy" id="408172"/>
    <lineage>
        <taxon>unclassified sequences</taxon>
        <taxon>metagenomes</taxon>
        <taxon>ecological metagenomes</taxon>
    </lineage>
</organism>
<dbReference type="AlphaFoldDB" id="A0A382DK75"/>
<name>A0A382DK75_9ZZZZ</name>